<gene>
    <name evidence="1" type="ORF">FA95DRAFT_1606070</name>
</gene>
<protein>
    <submittedName>
        <fullName evidence="1">PEBP-like protein</fullName>
    </submittedName>
</protein>
<organism evidence="1 2">
    <name type="scientific">Auriscalpium vulgare</name>
    <dbReference type="NCBI Taxonomy" id="40419"/>
    <lineage>
        <taxon>Eukaryota</taxon>
        <taxon>Fungi</taxon>
        <taxon>Dikarya</taxon>
        <taxon>Basidiomycota</taxon>
        <taxon>Agaricomycotina</taxon>
        <taxon>Agaricomycetes</taxon>
        <taxon>Russulales</taxon>
        <taxon>Auriscalpiaceae</taxon>
        <taxon>Auriscalpium</taxon>
    </lineage>
</organism>
<sequence>MRSLTLTALLSLFAPAAFASFTGDTSLSTVKAAFDNAGLPAALDINFNPTVLLEVTFPGPVYVHAGVQLTTTQTFPPPSFGIRILPPPLIAPPYVVIAVDPDAPVGVAEVRHFVGSDFTPGVPDVNLVEPLRNSTPACSNWVNPQPPAGDPAHRYTFLLYKQSPDFDKQTVLQCNSTALPIGFNVSSFAAATGLGDPIGGTFMLVAASS</sequence>
<name>A0ACB8RV21_9AGAM</name>
<evidence type="ECO:0000313" key="1">
    <source>
        <dbReference type="EMBL" id="KAI0047475.1"/>
    </source>
</evidence>
<dbReference type="Proteomes" id="UP000814033">
    <property type="component" value="Unassembled WGS sequence"/>
</dbReference>
<reference evidence="1" key="1">
    <citation type="submission" date="2021-02" db="EMBL/GenBank/DDBJ databases">
        <authorList>
            <consortium name="DOE Joint Genome Institute"/>
            <person name="Ahrendt S."/>
            <person name="Looney B.P."/>
            <person name="Miyauchi S."/>
            <person name="Morin E."/>
            <person name="Drula E."/>
            <person name="Courty P.E."/>
            <person name="Chicoki N."/>
            <person name="Fauchery L."/>
            <person name="Kohler A."/>
            <person name="Kuo A."/>
            <person name="Labutti K."/>
            <person name="Pangilinan J."/>
            <person name="Lipzen A."/>
            <person name="Riley R."/>
            <person name="Andreopoulos W."/>
            <person name="He G."/>
            <person name="Johnson J."/>
            <person name="Barry K.W."/>
            <person name="Grigoriev I.V."/>
            <person name="Nagy L."/>
            <person name="Hibbett D."/>
            <person name="Henrissat B."/>
            <person name="Matheny P.B."/>
            <person name="Labbe J."/>
            <person name="Martin F."/>
        </authorList>
    </citation>
    <scope>NUCLEOTIDE SEQUENCE</scope>
    <source>
        <strain evidence="1">FP105234-sp</strain>
    </source>
</reference>
<comment type="caution">
    <text evidence="1">The sequence shown here is derived from an EMBL/GenBank/DDBJ whole genome shotgun (WGS) entry which is preliminary data.</text>
</comment>
<dbReference type="EMBL" id="MU275904">
    <property type="protein sequence ID" value="KAI0047475.1"/>
    <property type="molecule type" value="Genomic_DNA"/>
</dbReference>
<evidence type="ECO:0000313" key="2">
    <source>
        <dbReference type="Proteomes" id="UP000814033"/>
    </source>
</evidence>
<reference evidence="1" key="2">
    <citation type="journal article" date="2022" name="New Phytol.">
        <title>Evolutionary transition to the ectomycorrhizal habit in the genomes of a hyperdiverse lineage of mushroom-forming fungi.</title>
        <authorList>
            <person name="Looney B."/>
            <person name="Miyauchi S."/>
            <person name="Morin E."/>
            <person name="Drula E."/>
            <person name="Courty P.E."/>
            <person name="Kohler A."/>
            <person name="Kuo A."/>
            <person name="LaButti K."/>
            <person name="Pangilinan J."/>
            <person name="Lipzen A."/>
            <person name="Riley R."/>
            <person name="Andreopoulos W."/>
            <person name="He G."/>
            <person name="Johnson J."/>
            <person name="Nolan M."/>
            <person name="Tritt A."/>
            <person name="Barry K.W."/>
            <person name="Grigoriev I.V."/>
            <person name="Nagy L.G."/>
            <person name="Hibbett D."/>
            <person name="Henrissat B."/>
            <person name="Matheny P.B."/>
            <person name="Labbe J."/>
            <person name="Martin F.M."/>
        </authorList>
    </citation>
    <scope>NUCLEOTIDE SEQUENCE</scope>
    <source>
        <strain evidence="1">FP105234-sp</strain>
    </source>
</reference>
<accession>A0ACB8RV21</accession>
<proteinExistence type="predicted"/>
<keyword evidence="2" id="KW-1185">Reference proteome</keyword>